<reference evidence="2 3" key="1">
    <citation type="submission" date="2016-10" db="EMBL/GenBank/DDBJ databases">
        <authorList>
            <person name="de Groot N.N."/>
        </authorList>
    </citation>
    <scope>NUCLEOTIDE SEQUENCE [LARGE SCALE GENOMIC DNA]</scope>
    <source>
        <strain evidence="2 3">CGMCC 1.3430</strain>
    </source>
</reference>
<dbReference type="AlphaFoldDB" id="A0A1H3ZPE6"/>
<feature type="transmembrane region" description="Helical" evidence="1">
    <location>
        <begin position="6"/>
        <end position="25"/>
    </location>
</feature>
<keyword evidence="1" id="KW-1133">Transmembrane helix</keyword>
<feature type="transmembrane region" description="Helical" evidence="1">
    <location>
        <begin position="32"/>
        <end position="51"/>
    </location>
</feature>
<dbReference type="EMBL" id="FNRM01000002">
    <property type="protein sequence ID" value="SEA25518.1"/>
    <property type="molecule type" value="Genomic_DNA"/>
</dbReference>
<dbReference type="Proteomes" id="UP000198773">
    <property type="component" value="Unassembled WGS sequence"/>
</dbReference>
<protein>
    <submittedName>
        <fullName evidence="2">Uncharacterized protein</fullName>
    </submittedName>
</protein>
<evidence type="ECO:0000313" key="2">
    <source>
        <dbReference type="EMBL" id="SEA25518.1"/>
    </source>
</evidence>
<dbReference type="RefSeq" id="WP_091340440.1">
    <property type="nucleotide sequence ID" value="NZ_FNRM01000002.1"/>
</dbReference>
<keyword evidence="1" id="KW-0472">Membrane</keyword>
<name>A0A1H3ZPE6_ALKAM</name>
<sequence length="122" mass="13575">MEKSHQQAFSYSAAAIVMATNYMIFQRAGYPLNIGIDLLLLCLPLCYWSAVHFVLGNQFSCRLVVLSIGTLMLLGWLSLFLLNTLSGSLILVGPVVLFGYVLLLVGLMCSYHFVDFYLVNKS</sequence>
<evidence type="ECO:0000256" key="1">
    <source>
        <dbReference type="SAM" id="Phobius"/>
    </source>
</evidence>
<gene>
    <name evidence="2" type="ORF">SAMN04488051_102287</name>
</gene>
<organism evidence="2 3">
    <name type="scientific">Alkalimonas amylolytica</name>
    <dbReference type="NCBI Taxonomy" id="152573"/>
    <lineage>
        <taxon>Bacteria</taxon>
        <taxon>Pseudomonadati</taxon>
        <taxon>Pseudomonadota</taxon>
        <taxon>Gammaproteobacteria</taxon>
        <taxon>Alkalimonas</taxon>
    </lineage>
</organism>
<accession>A0A1H3ZPE6</accession>
<feature type="transmembrane region" description="Helical" evidence="1">
    <location>
        <begin position="89"/>
        <end position="114"/>
    </location>
</feature>
<feature type="transmembrane region" description="Helical" evidence="1">
    <location>
        <begin position="63"/>
        <end position="82"/>
    </location>
</feature>
<proteinExistence type="predicted"/>
<keyword evidence="1" id="KW-0812">Transmembrane</keyword>
<evidence type="ECO:0000313" key="3">
    <source>
        <dbReference type="Proteomes" id="UP000198773"/>
    </source>
</evidence>
<keyword evidence="3" id="KW-1185">Reference proteome</keyword>